<evidence type="ECO:0000313" key="1">
    <source>
        <dbReference type="EMBL" id="QTA93006.1"/>
    </source>
</evidence>
<name>A0A975BWG1_9BACT</name>
<sequence>MGQGEKDGAECIIVFVSCIPSAVSDIIPKNFKGFQVAIEETGELGVLDL</sequence>
<protein>
    <submittedName>
        <fullName evidence="1">Uncharacterized protein</fullName>
    </submittedName>
</protein>
<organism evidence="1 2">
    <name type="scientific">Desulfonema magnum</name>
    <dbReference type="NCBI Taxonomy" id="45655"/>
    <lineage>
        <taxon>Bacteria</taxon>
        <taxon>Pseudomonadati</taxon>
        <taxon>Thermodesulfobacteriota</taxon>
        <taxon>Desulfobacteria</taxon>
        <taxon>Desulfobacterales</taxon>
        <taxon>Desulfococcaceae</taxon>
        <taxon>Desulfonema</taxon>
    </lineage>
</organism>
<gene>
    <name evidence="1" type="ORF">dnm_090990</name>
</gene>
<dbReference type="Proteomes" id="UP000663722">
    <property type="component" value="Chromosome"/>
</dbReference>
<dbReference type="AlphaFoldDB" id="A0A975BWG1"/>
<dbReference type="EMBL" id="CP061800">
    <property type="protein sequence ID" value="QTA93006.1"/>
    <property type="molecule type" value="Genomic_DNA"/>
</dbReference>
<keyword evidence="2" id="KW-1185">Reference proteome</keyword>
<evidence type="ECO:0000313" key="2">
    <source>
        <dbReference type="Proteomes" id="UP000663722"/>
    </source>
</evidence>
<accession>A0A975BWG1</accession>
<proteinExistence type="predicted"/>
<reference evidence="1" key="1">
    <citation type="journal article" date="2021" name="Microb. Physiol.">
        <title>Proteogenomic Insights into the Physiology of Marine, Sulfate-Reducing, Filamentous Desulfonema limicola and Desulfonema magnum.</title>
        <authorList>
            <person name="Schnaars V."/>
            <person name="Wohlbrand L."/>
            <person name="Scheve S."/>
            <person name="Hinrichs C."/>
            <person name="Reinhardt R."/>
            <person name="Rabus R."/>
        </authorList>
    </citation>
    <scope>NUCLEOTIDE SEQUENCE</scope>
    <source>
        <strain evidence="1">4be13</strain>
    </source>
</reference>
<dbReference type="RefSeq" id="WP_207680137.1">
    <property type="nucleotide sequence ID" value="NZ_CP061800.1"/>
</dbReference>
<dbReference type="KEGG" id="dmm:dnm_090990"/>